<comment type="similarity">
    <text evidence="1 7">Belongs to the sigma-70 factor family.</text>
</comment>
<evidence type="ECO:0000256" key="6">
    <source>
        <dbReference type="ARBA" id="ARBA00023163"/>
    </source>
</evidence>
<evidence type="ECO:0000313" key="9">
    <source>
        <dbReference type="EMBL" id="MBC5737976.1"/>
    </source>
</evidence>
<dbReference type="PANTHER" id="PTHR30376:SF3">
    <property type="entry name" value="RNA POLYMERASE SIGMA FACTOR RPOH"/>
    <property type="match status" value="1"/>
</dbReference>
<dbReference type="NCBIfam" id="NF004471">
    <property type="entry name" value="PRK05803.1"/>
    <property type="match status" value="1"/>
</dbReference>
<organism evidence="9 10">
    <name type="scientific">Lawsonibacter faecis</name>
    <dbReference type="NCBI Taxonomy" id="2763052"/>
    <lineage>
        <taxon>Bacteria</taxon>
        <taxon>Bacillati</taxon>
        <taxon>Bacillota</taxon>
        <taxon>Clostridia</taxon>
        <taxon>Eubacteriales</taxon>
        <taxon>Oscillospiraceae</taxon>
        <taxon>Lawsonibacter</taxon>
    </lineage>
</organism>
<evidence type="ECO:0000313" key="10">
    <source>
        <dbReference type="Proteomes" id="UP000607645"/>
    </source>
</evidence>
<dbReference type="EMBL" id="JACOPQ010000011">
    <property type="protein sequence ID" value="MBC5737976.1"/>
    <property type="molecule type" value="Genomic_DNA"/>
</dbReference>
<dbReference type="InterPro" id="IPR007630">
    <property type="entry name" value="RNA_pol_sigma70_r4"/>
</dbReference>
<reference evidence="9" key="1">
    <citation type="submission" date="2020-08" db="EMBL/GenBank/DDBJ databases">
        <title>Genome public.</title>
        <authorList>
            <person name="Liu C."/>
            <person name="Sun Q."/>
        </authorList>
    </citation>
    <scope>NUCLEOTIDE SEQUENCE</scope>
    <source>
        <strain evidence="9">NSJ-52</strain>
    </source>
</reference>
<dbReference type="InterPro" id="IPR013325">
    <property type="entry name" value="RNA_pol_sigma_r2"/>
</dbReference>
<dbReference type="Gene3D" id="1.20.120.1810">
    <property type="match status" value="1"/>
</dbReference>
<accession>A0A8J6MDS5</accession>
<evidence type="ECO:0000256" key="2">
    <source>
        <dbReference type="ARBA" id="ARBA00022969"/>
    </source>
</evidence>
<keyword evidence="4 7" id="KW-0731">Sigma factor</keyword>
<dbReference type="GO" id="GO:0006352">
    <property type="term" value="P:DNA-templated transcription initiation"/>
    <property type="evidence" value="ECO:0007669"/>
    <property type="project" value="InterPro"/>
</dbReference>
<keyword evidence="3 7" id="KW-0805">Transcription regulation</keyword>
<dbReference type="GO" id="GO:0016987">
    <property type="term" value="F:sigma factor activity"/>
    <property type="evidence" value="ECO:0007669"/>
    <property type="project" value="UniProtKB-KW"/>
</dbReference>
<protein>
    <recommendedName>
        <fullName evidence="7">RNA polymerase sigma factor</fullName>
    </recommendedName>
</protein>
<dbReference type="CDD" id="cd06171">
    <property type="entry name" value="Sigma70_r4"/>
    <property type="match status" value="1"/>
</dbReference>
<dbReference type="Pfam" id="PF04542">
    <property type="entry name" value="Sigma70_r2"/>
    <property type="match status" value="1"/>
</dbReference>
<gene>
    <name evidence="9" type="primary">sigK</name>
    <name evidence="9" type="ORF">H8S62_13270</name>
</gene>
<dbReference type="GO" id="GO:0003677">
    <property type="term" value="F:DNA binding"/>
    <property type="evidence" value="ECO:0007669"/>
    <property type="project" value="UniProtKB-KW"/>
</dbReference>
<evidence type="ECO:0000256" key="3">
    <source>
        <dbReference type="ARBA" id="ARBA00023015"/>
    </source>
</evidence>
<dbReference type="PANTHER" id="PTHR30376">
    <property type="entry name" value="SIGMA FACTOR RPOH HEAT SHOCK RELATED"/>
    <property type="match status" value="1"/>
</dbReference>
<dbReference type="SUPFAM" id="SSF88659">
    <property type="entry name" value="Sigma3 and sigma4 domains of RNA polymerase sigma factors"/>
    <property type="match status" value="1"/>
</dbReference>
<evidence type="ECO:0000259" key="8">
    <source>
        <dbReference type="PROSITE" id="PS50943"/>
    </source>
</evidence>
<evidence type="ECO:0000256" key="1">
    <source>
        <dbReference type="ARBA" id="ARBA00007788"/>
    </source>
</evidence>
<comment type="caution">
    <text evidence="9">The sequence shown here is derived from an EMBL/GenBank/DDBJ whole genome shotgun (WGS) entry which is preliminary data.</text>
</comment>
<proteinExistence type="inferred from homology"/>
<dbReference type="Pfam" id="PF04545">
    <property type="entry name" value="Sigma70_r4"/>
    <property type="match status" value="1"/>
</dbReference>
<evidence type="ECO:0000256" key="5">
    <source>
        <dbReference type="ARBA" id="ARBA00023125"/>
    </source>
</evidence>
<dbReference type="Proteomes" id="UP000607645">
    <property type="component" value="Unassembled WGS sequence"/>
</dbReference>
<dbReference type="RefSeq" id="WP_186919760.1">
    <property type="nucleotide sequence ID" value="NZ_JACOPQ010000011.1"/>
</dbReference>
<dbReference type="InterPro" id="IPR036388">
    <property type="entry name" value="WH-like_DNA-bd_sf"/>
</dbReference>
<comment type="function">
    <text evidence="7">Sigma factors are initiation factors that promote the attachment of RNA polymerase to specific initiation sites and are then released.</text>
</comment>
<dbReference type="InterPro" id="IPR001387">
    <property type="entry name" value="Cro/C1-type_HTH"/>
</dbReference>
<dbReference type="PIRSF" id="PIRSF000770">
    <property type="entry name" value="RNA_pol_sigma-SigE/K"/>
    <property type="match status" value="1"/>
</dbReference>
<keyword evidence="6 7" id="KW-0804">Transcription</keyword>
<dbReference type="AlphaFoldDB" id="A0A8J6MDS5"/>
<evidence type="ECO:0000256" key="7">
    <source>
        <dbReference type="RuleBase" id="RU362124"/>
    </source>
</evidence>
<sequence>MLSAWIFLMLNGLFVTLRLSGGGSGGSFPRPLKAEEERMYLEKFAEGDMEARNILIEHNLRLVAHIIKKYYTQSGDQDDLISIGTIGLIKGISTFKPDKNVRLATYASRCIENEILMHFRSQRKLQGEVSLSDSLDADGDGNSLSLMDVISVDDDMLDNLDARDSCLKVRKCVQSCLTDREAMIINLRYGLGGRNPLTQREIAAQCGISRSYVSRIEKKALKKLEEAMGESGR</sequence>
<dbReference type="InterPro" id="IPR007627">
    <property type="entry name" value="RNA_pol_sigma70_r2"/>
</dbReference>
<keyword evidence="2" id="KW-0749">Sporulation</keyword>
<dbReference type="SUPFAM" id="SSF88946">
    <property type="entry name" value="Sigma2 domain of RNA polymerase sigma factors"/>
    <property type="match status" value="1"/>
</dbReference>
<dbReference type="InterPro" id="IPR014284">
    <property type="entry name" value="RNA_pol_sigma-70_dom"/>
</dbReference>
<dbReference type="InterPro" id="IPR000943">
    <property type="entry name" value="RNA_pol_sigma70"/>
</dbReference>
<dbReference type="NCBIfam" id="TIGR02937">
    <property type="entry name" value="sigma70-ECF"/>
    <property type="match status" value="1"/>
</dbReference>
<dbReference type="PROSITE" id="PS00715">
    <property type="entry name" value="SIGMA70_1"/>
    <property type="match status" value="1"/>
</dbReference>
<keyword evidence="10" id="KW-1185">Reference proteome</keyword>
<feature type="domain" description="HTH cro/C1-type" evidence="8">
    <location>
        <begin position="197"/>
        <end position="218"/>
    </location>
</feature>
<evidence type="ECO:0000256" key="4">
    <source>
        <dbReference type="ARBA" id="ARBA00023082"/>
    </source>
</evidence>
<dbReference type="Gene3D" id="1.10.10.10">
    <property type="entry name" value="Winged helix-like DNA-binding domain superfamily/Winged helix DNA-binding domain"/>
    <property type="match status" value="1"/>
</dbReference>
<dbReference type="PROSITE" id="PS50943">
    <property type="entry name" value="HTH_CROC1"/>
    <property type="match status" value="1"/>
</dbReference>
<dbReference type="PRINTS" id="PR00046">
    <property type="entry name" value="SIGMA70FCT"/>
</dbReference>
<name>A0A8J6MDS5_9FIRM</name>
<keyword evidence="5 7" id="KW-0238">DNA-binding</keyword>
<dbReference type="InterPro" id="IPR050813">
    <property type="entry name" value="Sigma-70_Factor"/>
</dbReference>
<dbReference type="InterPro" id="IPR013324">
    <property type="entry name" value="RNA_pol_sigma_r3/r4-like"/>
</dbReference>
<dbReference type="PROSITE" id="PS00716">
    <property type="entry name" value="SIGMA70_2"/>
    <property type="match status" value="1"/>
</dbReference>
<dbReference type="GO" id="GO:0030435">
    <property type="term" value="P:sporulation resulting in formation of a cellular spore"/>
    <property type="evidence" value="ECO:0007669"/>
    <property type="project" value="UniProtKB-KW"/>
</dbReference>